<dbReference type="Proteomes" id="UP000053237">
    <property type="component" value="Unassembled WGS sequence"/>
</dbReference>
<name>A0A024GE41_9STRA</name>
<reference evidence="1 2" key="1">
    <citation type="submission" date="2012-05" db="EMBL/GenBank/DDBJ databases">
        <title>Recombination and specialization in a pathogen metapopulation.</title>
        <authorList>
            <person name="Gardiner A."/>
            <person name="Kemen E."/>
            <person name="Schultz-Larsen T."/>
            <person name="MacLean D."/>
            <person name="Van Oosterhout C."/>
            <person name="Jones J.D.G."/>
        </authorList>
    </citation>
    <scope>NUCLEOTIDE SEQUENCE [LARGE SCALE GENOMIC DNA]</scope>
    <source>
        <strain evidence="1 2">Ac Nc2</strain>
    </source>
</reference>
<keyword evidence="2" id="KW-1185">Reference proteome</keyword>
<accession>A0A024GE41</accession>
<proteinExistence type="predicted"/>
<dbReference type="EMBL" id="CAIX01000086">
    <property type="protein sequence ID" value="CCI45028.1"/>
    <property type="molecule type" value="Genomic_DNA"/>
</dbReference>
<evidence type="ECO:0000313" key="2">
    <source>
        <dbReference type="Proteomes" id="UP000053237"/>
    </source>
</evidence>
<evidence type="ECO:0000313" key="1">
    <source>
        <dbReference type="EMBL" id="CCI45028.1"/>
    </source>
</evidence>
<sequence length="224" mass="25946">MVVHFTVNALVVQVVCKKSSTPEFFTIRRALHTFINDAKIALLHLAQNRSGGLFRTYTARFCYRASSGIIRHESSLAACLDRFSQSSVVDDGEFNYPNECLKFIPTRVFQYAEAVEAIEMEASSMWGSLTVKTRTRLAHRTKDEIIPTRPFSTRSSTARWCKRFNKCRVIHLQFERIEICTSQFHPATFDDCSRFRVLIQLQCSTNTLSNQLCFRIRKSREWLL</sequence>
<dbReference type="AlphaFoldDB" id="A0A024GE41"/>
<gene>
    <name evidence="1" type="ORF">BN9_058750</name>
</gene>
<comment type="caution">
    <text evidence="1">The sequence shown here is derived from an EMBL/GenBank/DDBJ whole genome shotgun (WGS) entry which is preliminary data.</text>
</comment>
<organism evidence="1 2">
    <name type="scientific">Albugo candida</name>
    <dbReference type="NCBI Taxonomy" id="65357"/>
    <lineage>
        <taxon>Eukaryota</taxon>
        <taxon>Sar</taxon>
        <taxon>Stramenopiles</taxon>
        <taxon>Oomycota</taxon>
        <taxon>Peronosporomycetes</taxon>
        <taxon>Albuginales</taxon>
        <taxon>Albuginaceae</taxon>
        <taxon>Albugo</taxon>
    </lineage>
</organism>
<protein>
    <submittedName>
        <fullName evidence="1">Uncharacterized protein</fullName>
    </submittedName>
</protein>
<dbReference type="InParanoid" id="A0A024GE41"/>